<dbReference type="AlphaFoldDB" id="A0A2N9AUI9"/>
<dbReference type="Proteomes" id="UP000233769">
    <property type="component" value="Chromosome tk0001"/>
</dbReference>
<gene>
    <name evidence="2" type="ORF">TK0001_4389</name>
</gene>
<protein>
    <submittedName>
        <fullName evidence="2">Uncharacterized protein</fullName>
    </submittedName>
</protein>
<name>A0A2N9AUI9_METEX</name>
<organism evidence="2 3">
    <name type="scientific">Methylorubrum extorquens</name>
    <name type="common">Methylobacterium dichloromethanicum</name>
    <name type="synonym">Methylobacterium extorquens</name>
    <dbReference type="NCBI Taxonomy" id="408"/>
    <lineage>
        <taxon>Bacteria</taxon>
        <taxon>Pseudomonadati</taxon>
        <taxon>Pseudomonadota</taxon>
        <taxon>Alphaproteobacteria</taxon>
        <taxon>Hyphomicrobiales</taxon>
        <taxon>Methylobacteriaceae</taxon>
        <taxon>Methylorubrum</taxon>
    </lineage>
</organism>
<dbReference type="EMBL" id="LT962688">
    <property type="protein sequence ID" value="SOR30991.1"/>
    <property type="molecule type" value="Genomic_DNA"/>
</dbReference>
<feature type="region of interest" description="Disordered" evidence="1">
    <location>
        <begin position="15"/>
        <end position="38"/>
    </location>
</feature>
<accession>A0A2N9AUI9</accession>
<proteinExistence type="predicted"/>
<evidence type="ECO:0000313" key="2">
    <source>
        <dbReference type="EMBL" id="SOR30991.1"/>
    </source>
</evidence>
<sequence>MLPVSSGHWFPSLRRYEPDQVQGSGRMPTLSPIQGPPRNDSNLCFGAILVNPSPERVDSEERFFRFGRRPLSRRKSLTVCRGFETRFRRKTHQLSQEAPFGDPALRLGCG</sequence>
<reference evidence="3" key="1">
    <citation type="submission" date="2017-10" db="EMBL/GenBank/DDBJ databases">
        <authorList>
            <person name="Regsiter A."/>
            <person name="William W."/>
        </authorList>
    </citation>
    <scope>NUCLEOTIDE SEQUENCE [LARGE SCALE GENOMIC DNA]</scope>
</reference>
<evidence type="ECO:0000313" key="3">
    <source>
        <dbReference type="Proteomes" id="UP000233769"/>
    </source>
</evidence>
<evidence type="ECO:0000256" key="1">
    <source>
        <dbReference type="SAM" id="MobiDB-lite"/>
    </source>
</evidence>